<evidence type="ECO:0000313" key="3">
    <source>
        <dbReference type="Proteomes" id="UP000189021"/>
    </source>
</evidence>
<dbReference type="Proteomes" id="UP000189021">
    <property type="component" value="Unassembled WGS sequence"/>
</dbReference>
<dbReference type="PANTHER" id="PTHR35175:SF1">
    <property type="entry name" value="OXIDOREDUCTASE"/>
    <property type="match status" value="1"/>
</dbReference>
<dbReference type="InterPro" id="IPR010710">
    <property type="entry name" value="DUF1289"/>
</dbReference>
<organism evidence="2 3">
    <name type="scientific">Salinivibrio kushneri</name>
    <dbReference type="NCBI Taxonomy" id="1908198"/>
    <lineage>
        <taxon>Bacteria</taxon>
        <taxon>Pseudomonadati</taxon>
        <taxon>Pseudomonadota</taxon>
        <taxon>Gammaproteobacteria</taxon>
        <taxon>Vibrionales</taxon>
        <taxon>Vibrionaceae</taxon>
        <taxon>Salinivibrio</taxon>
    </lineage>
</organism>
<gene>
    <name evidence="2" type="ORF">BZG00_01105</name>
</gene>
<feature type="region of interest" description="Disordered" evidence="1">
    <location>
        <begin position="70"/>
        <end position="94"/>
    </location>
</feature>
<dbReference type="RefSeq" id="WP_077523038.1">
    <property type="nucleotide sequence ID" value="NZ_CP040021.1"/>
</dbReference>
<dbReference type="AlphaFoldDB" id="A0AB36K1U3"/>
<comment type="caution">
    <text evidence="2">The sequence shown here is derived from an EMBL/GenBank/DDBJ whole genome shotgun (WGS) entry which is preliminary data.</text>
</comment>
<reference evidence="2 3" key="1">
    <citation type="journal article" date="2017" name="Genome Announc.">
        <title>Draft Genome Sequences of Salinivibrio proteolyticus, Salinivibrio sharmensis, Salinivibrio siamensis, Salinivibrio costicola subsp. alcaliphilus, Salinivibrio costicola subsp. vallismortis, and 29 New Isolates Belonging to the Genus Salinivibrio.</title>
        <authorList>
            <person name="Lopez-Hermoso C."/>
            <person name="de la Haba R.R."/>
            <person name="Sanchez-Porro C."/>
            <person name="Bayliss S.C."/>
            <person name="Feil E.J."/>
            <person name="Ventosa A."/>
        </authorList>
    </citation>
    <scope>NUCLEOTIDE SEQUENCE [LARGE SCALE GENOMIC DNA]</scope>
    <source>
        <strain evidence="2 3">AL184</strain>
    </source>
</reference>
<evidence type="ECO:0000256" key="1">
    <source>
        <dbReference type="SAM" id="MobiDB-lite"/>
    </source>
</evidence>
<proteinExistence type="predicted"/>
<accession>A0AB36K1U3</accession>
<protein>
    <submittedName>
        <fullName evidence="2">DUF1289 domain-containing protein</fullName>
    </submittedName>
</protein>
<dbReference type="EMBL" id="MUEK01000001">
    <property type="protein sequence ID" value="OOE41603.1"/>
    <property type="molecule type" value="Genomic_DNA"/>
</dbReference>
<name>A0AB36K1U3_9GAMM</name>
<sequence>MEQLDFFEVPSPCKGICQVNNKGYCKGCFRSRDERFYWYDFTNEQKRNVVRLCHQRYLRILRAKRKQAQDAALGAEPLPYQPSLFDEPNDDLSS</sequence>
<dbReference type="Pfam" id="PF06945">
    <property type="entry name" value="DUF1289"/>
    <property type="match status" value="1"/>
</dbReference>
<dbReference type="PANTHER" id="PTHR35175">
    <property type="entry name" value="DUF1289 DOMAIN-CONTAINING PROTEIN"/>
    <property type="match status" value="1"/>
</dbReference>
<keyword evidence="3" id="KW-1185">Reference proteome</keyword>
<evidence type="ECO:0000313" key="2">
    <source>
        <dbReference type="EMBL" id="OOE41603.1"/>
    </source>
</evidence>